<dbReference type="EMBL" id="JACJSI010000303">
    <property type="protein sequence ID" value="MBD2535622.1"/>
    <property type="molecule type" value="Genomic_DNA"/>
</dbReference>
<dbReference type="RefSeq" id="WP_190946435.1">
    <property type="nucleotide sequence ID" value="NZ_JACJSI010000303.1"/>
</dbReference>
<sequence>MKRLRNSLFFTLLCLCFALAGCTTCVDYEDLDGTYQYSVNGMLSSNDAIIIYTNGDYKYLRVYSDKSTFTRVGKWSFNDLTCEILFEDFIFSTDKRTFSESKGGNWYSKVKLVDGEVRLMYSMEDNVYFAKSIKRK</sequence>
<accession>A0ABR8E1M6</accession>
<protein>
    <recommendedName>
        <fullName evidence="4">Lipoprotein</fullName>
    </recommendedName>
</protein>
<keyword evidence="1" id="KW-0732">Signal</keyword>
<reference evidence="2 3" key="1">
    <citation type="journal article" date="2020" name="ISME J.">
        <title>Comparative genomics reveals insights into cyanobacterial evolution and habitat adaptation.</title>
        <authorList>
            <person name="Chen M.Y."/>
            <person name="Teng W.K."/>
            <person name="Zhao L."/>
            <person name="Hu C.X."/>
            <person name="Zhou Y.K."/>
            <person name="Han B.P."/>
            <person name="Song L.R."/>
            <person name="Shu W.S."/>
        </authorList>
    </citation>
    <scope>NUCLEOTIDE SEQUENCE [LARGE SCALE GENOMIC DNA]</scope>
    <source>
        <strain evidence="2 3">FACHB-838</strain>
    </source>
</reference>
<proteinExistence type="predicted"/>
<evidence type="ECO:0008006" key="4">
    <source>
        <dbReference type="Google" id="ProtNLM"/>
    </source>
</evidence>
<feature type="chain" id="PRO_5045675633" description="Lipoprotein" evidence="1">
    <location>
        <begin position="21"/>
        <end position="136"/>
    </location>
</feature>
<evidence type="ECO:0000256" key="1">
    <source>
        <dbReference type="SAM" id="SignalP"/>
    </source>
</evidence>
<comment type="caution">
    <text evidence="2">The sequence shown here is derived from an EMBL/GenBank/DDBJ whole genome shotgun (WGS) entry which is preliminary data.</text>
</comment>
<organism evidence="2 3">
    <name type="scientific">Nostoc flagelliforme FACHB-838</name>
    <dbReference type="NCBI Taxonomy" id="2692904"/>
    <lineage>
        <taxon>Bacteria</taxon>
        <taxon>Bacillati</taxon>
        <taxon>Cyanobacteriota</taxon>
        <taxon>Cyanophyceae</taxon>
        <taxon>Nostocales</taxon>
        <taxon>Nostocaceae</taxon>
        <taxon>Nostoc</taxon>
    </lineage>
</organism>
<feature type="signal peptide" evidence="1">
    <location>
        <begin position="1"/>
        <end position="20"/>
    </location>
</feature>
<evidence type="ECO:0000313" key="2">
    <source>
        <dbReference type="EMBL" id="MBD2535622.1"/>
    </source>
</evidence>
<dbReference type="PROSITE" id="PS51257">
    <property type="entry name" value="PROKAR_LIPOPROTEIN"/>
    <property type="match status" value="1"/>
</dbReference>
<dbReference type="Proteomes" id="UP000623440">
    <property type="component" value="Unassembled WGS sequence"/>
</dbReference>
<gene>
    <name evidence="2" type="ORF">H6G97_42105</name>
</gene>
<keyword evidence="3" id="KW-1185">Reference proteome</keyword>
<name>A0ABR8E1M6_9NOSO</name>
<evidence type="ECO:0000313" key="3">
    <source>
        <dbReference type="Proteomes" id="UP000623440"/>
    </source>
</evidence>